<dbReference type="PROSITE" id="PS51450">
    <property type="entry name" value="LRR"/>
    <property type="match status" value="4"/>
</dbReference>
<dbReference type="InterPro" id="IPR025875">
    <property type="entry name" value="Leu-rich_rpt_4"/>
</dbReference>
<dbReference type="PANTHER" id="PTHR46652">
    <property type="entry name" value="LEUCINE-RICH REPEAT AND IQ DOMAIN-CONTAINING PROTEIN 1-RELATED"/>
    <property type="match status" value="1"/>
</dbReference>
<dbReference type="InterPro" id="IPR032675">
    <property type="entry name" value="LRR_dom_sf"/>
</dbReference>
<feature type="coiled-coil region" evidence="3">
    <location>
        <begin position="436"/>
        <end position="463"/>
    </location>
</feature>
<name>A0AA86RPH6_9EUKA</name>
<sequence length="488" mass="56779">MNEQNQNSLNEEYDAKMTLKYEGKIKDGNLQIGNRFHGDPEVTNLRFLEMFDISALNLYIINGMSVQLRSKTLKELTVFNFRNEYKQQLQRLELHYYSYNEEEEEEDDDDDDDDEQRLNLNVDDLELENLEVLDLKYISLENDQLYNLAKFKKLHTLDVSINKVDLTHIHSVTSLTKLYMQRCGLKNIDQISSLVNLKELDLSSNRDLDLSPLYKIDSLTKLSMRYCGLTNIDQITQLINLEVLNVADNQLLTINSISVLVNLKELDISYNDNIDITPLKDLVGLIKLDMNNCNLKQLSALKPLINLQDLNLSHNSDINITELQYLKNLTHLNLNCCNLVSVYVLKPLVNLEYLNISLNNIVYLDANINEMKNLKEFQVYCNLVSELSSIEKHPNFNNIDEDGHRCFDIFDQQEPSEEQLRKVNKYRKIESPNIQLKQIQTQHKALKTELDNFKQNINATTSNARQSQIQFTANVIRIFQQLNQVGFE</sequence>
<dbReference type="Proteomes" id="UP001642409">
    <property type="component" value="Unassembled WGS sequence"/>
</dbReference>
<organism evidence="4">
    <name type="scientific">Hexamita inflata</name>
    <dbReference type="NCBI Taxonomy" id="28002"/>
    <lineage>
        <taxon>Eukaryota</taxon>
        <taxon>Metamonada</taxon>
        <taxon>Diplomonadida</taxon>
        <taxon>Hexamitidae</taxon>
        <taxon>Hexamitinae</taxon>
        <taxon>Hexamita</taxon>
    </lineage>
</organism>
<dbReference type="Pfam" id="PF12799">
    <property type="entry name" value="LRR_4"/>
    <property type="match status" value="1"/>
</dbReference>
<comment type="caution">
    <text evidence="4">The sequence shown here is derived from an EMBL/GenBank/DDBJ whole genome shotgun (WGS) entry which is preliminary data.</text>
</comment>
<dbReference type="Gene3D" id="3.80.10.10">
    <property type="entry name" value="Ribonuclease Inhibitor"/>
    <property type="match status" value="1"/>
</dbReference>
<keyword evidence="6" id="KW-1185">Reference proteome</keyword>
<reference evidence="5 6" key="2">
    <citation type="submission" date="2024-07" db="EMBL/GenBank/DDBJ databases">
        <authorList>
            <person name="Akdeniz Z."/>
        </authorList>
    </citation>
    <scope>NUCLEOTIDE SEQUENCE [LARGE SCALE GENOMIC DNA]</scope>
</reference>
<dbReference type="EMBL" id="CATOUU010001185">
    <property type="protein sequence ID" value="CAI9978518.1"/>
    <property type="molecule type" value="Genomic_DNA"/>
</dbReference>
<evidence type="ECO:0000313" key="5">
    <source>
        <dbReference type="EMBL" id="CAL6002436.1"/>
    </source>
</evidence>
<dbReference type="EMBL" id="CAXDID020000045">
    <property type="protein sequence ID" value="CAL6002436.1"/>
    <property type="molecule type" value="Genomic_DNA"/>
</dbReference>
<dbReference type="AlphaFoldDB" id="A0AA86RPH6"/>
<evidence type="ECO:0000256" key="1">
    <source>
        <dbReference type="ARBA" id="ARBA00022614"/>
    </source>
</evidence>
<evidence type="ECO:0000313" key="6">
    <source>
        <dbReference type="Proteomes" id="UP001642409"/>
    </source>
</evidence>
<dbReference type="InterPro" id="IPR001611">
    <property type="entry name" value="Leu-rich_rpt"/>
</dbReference>
<evidence type="ECO:0000313" key="4">
    <source>
        <dbReference type="EMBL" id="CAI9978518.1"/>
    </source>
</evidence>
<dbReference type="InterPro" id="IPR050836">
    <property type="entry name" value="SDS22/Internalin_LRR"/>
</dbReference>
<dbReference type="SUPFAM" id="SSF52058">
    <property type="entry name" value="L domain-like"/>
    <property type="match status" value="1"/>
</dbReference>
<keyword evidence="3" id="KW-0175">Coiled coil</keyword>
<dbReference type="PANTHER" id="PTHR46652:SF3">
    <property type="entry name" value="LEUCINE-RICH REPEAT-CONTAINING PROTEIN 9"/>
    <property type="match status" value="1"/>
</dbReference>
<keyword evidence="2" id="KW-0677">Repeat</keyword>
<proteinExistence type="predicted"/>
<gene>
    <name evidence="5" type="ORF">HINF_LOCUS17921</name>
    <name evidence="4" type="ORF">HINF_LOCUS66163</name>
</gene>
<reference evidence="4" key="1">
    <citation type="submission" date="2023-06" db="EMBL/GenBank/DDBJ databases">
        <authorList>
            <person name="Kurt Z."/>
        </authorList>
    </citation>
    <scope>NUCLEOTIDE SEQUENCE</scope>
</reference>
<keyword evidence="1" id="KW-0433">Leucine-rich repeat</keyword>
<evidence type="ECO:0000256" key="3">
    <source>
        <dbReference type="SAM" id="Coils"/>
    </source>
</evidence>
<evidence type="ECO:0000256" key="2">
    <source>
        <dbReference type="ARBA" id="ARBA00022737"/>
    </source>
</evidence>
<protein>
    <submittedName>
        <fullName evidence="4">Uncharacterized protein</fullName>
    </submittedName>
</protein>
<accession>A0AA86RPH6</accession>